<keyword evidence="1" id="KW-0472">Membrane</keyword>
<feature type="transmembrane region" description="Helical" evidence="1">
    <location>
        <begin position="35"/>
        <end position="55"/>
    </location>
</feature>
<evidence type="ECO:0000313" key="2">
    <source>
        <dbReference type="EMBL" id="KAL0951937.1"/>
    </source>
</evidence>
<protein>
    <submittedName>
        <fullName evidence="2">Uncharacterized protein</fullName>
    </submittedName>
</protein>
<feature type="transmembrane region" description="Helical" evidence="1">
    <location>
        <begin position="100"/>
        <end position="123"/>
    </location>
</feature>
<keyword evidence="3" id="KW-1185">Reference proteome</keyword>
<evidence type="ECO:0000313" key="3">
    <source>
        <dbReference type="Proteomes" id="UP001556367"/>
    </source>
</evidence>
<proteinExistence type="predicted"/>
<accession>A0ABR3J8L7</accession>
<gene>
    <name evidence="2" type="ORF">HGRIS_008589</name>
</gene>
<name>A0ABR3J8L7_9AGAR</name>
<feature type="transmembrane region" description="Helical" evidence="1">
    <location>
        <begin position="76"/>
        <end position="94"/>
    </location>
</feature>
<comment type="caution">
    <text evidence="2">The sequence shown here is derived from an EMBL/GenBank/DDBJ whole genome shotgun (WGS) entry which is preliminary data.</text>
</comment>
<dbReference type="EMBL" id="JASNQZ010000011">
    <property type="protein sequence ID" value="KAL0951937.1"/>
    <property type="molecule type" value="Genomic_DNA"/>
</dbReference>
<dbReference type="Proteomes" id="UP001556367">
    <property type="component" value="Unassembled WGS sequence"/>
</dbReference>
<organism evidence="2 3">
    <name type="scientific">Hohenbuehelia grisea</name>
    <dbReference type="NCBI Taxonomy" id="104357"/>
    <lineage>
        <taxon>Eukaryota</taxon>
        <taxon>Fungi</taxon>
        <taxon>Dikarya</taxon>
        <taxon>Basidiomycota</taxon>
        <taxon>Agaricomycotina</taxon>
        <taxon>Agaricomycetes</taxon>
        <taxon>Agaricomycetidae</taxon>
        <taxon>Agaricales</taxon>
        <taxon>Pleurotineae</taxon>
        <taxon>Pleurotaceae</taxon>
        <taxon>Hohenbuehelia</taxon>
    </lineage>
</organism>
<evidence type="ECO:0000256" key="1">
    <source>
        <dbReference type="SAM" id="Phobius"/>
    </source>
</evidence>
<sequence length="221" mass="25134">MFLREPIRNLQLLPTQTAHGILGCRASRPKRFWRIFLPPLVLHTLLYFLTVLRALRSKQLLKDSPVLKRLLRDGGIFYFITFVSIGYTAVAAFLENVPQINIPAIYSSFVLALTSICVSRVMLSIQSLAAQLGFDTAWLLNNVDLSRVQWRHGEREGELIVDLDSAYEDDHYVYDDVELSELNLKNDLPFTIPPLAFRTQRVGTFETSSSASLPAKSNWYG</sequence>
<reference evidence="3" key="1">
    <citation type="submission" date="2024-06" db="EMBL/GenBank/DDBJ databases">
        <title>Multi-omics analyses provide insights into the biosynthesis of the anticancer antibiotic pleurotin in Hohenbuehelia grisea.</title>
        <authorList>
            <person name="Weaver J.A."/>
            <person name="Alberti F."/>
        </authorList>
    </citation>
    <scope>NUCLEOTIDE SEQUENCE [LARGE SCALE GENOMIC DNA]</scope>
    <source>
        <strain evidence="3">T-177</strain>
    </source>
</reference>
<dbReference type="PROSITE" id="PS51257">
    <property type="entry name" value="PROKAR_LIPOPROTEIN"/>
    <property type="match status" value="1"/>
</dbReference>
<keyword evidence="1" id="KW-0812">Transmembrane</keyword>
<keyword evidence="1" id="KW-1133">Transmembrane helix</keyword>